<dbReference type="KEGG" id="lak:106166654"/>
<feature type="domain" description="C-type lectin" evidence="4">
    <location>
        <begin position="101"/>
        <end position="228"/>
    </location>
</feature>
<keyword evidence="3" id="KW-0472">Membrane</keyword>
<keyword evidence="1" id="KW-1015">Disulfide bond</keyword>
<dbReference type="Gene3D" id="3.10.100.10">
    <property type="entry name" value="Mannose-Binding Protein A, subunit A"/>
    <property type="match status" value="6"/>
</dbReference>
<feature type="domain" description="C-type lectin" evidence="4">
    <location>
        <begin position="1"/>
        <end position="80"/>
    </location>
</feature>
<feature type="domain" description="C-type lectin" evidence="4">
    <location>
        <begin position="410"/>
        <end position="536"/>
    </location>
</feature>
<feature type="region of interest" description="Disordered" evidence="2">
    <location>
        <begin position="835"/>
        <end position="882"/>
    </location>
</feature>
<dbReference type="RefSeq" id="XP_023930744.1">
    <property type="nucleotide sequence ID" value="XM_024074976.1"/>
</dbReference>
<evidence type="ECO:0000313" key="5">
    <source>
        <dbReference type="Proteomes" id="UP000085678"/>
    </source>
</evidence>
<dbReference type="Proteomes" id="UP000085678">
    <property type="component" value="Unplaced"/>
</dbReference>
<evidence type="ECO:0000259" key="4">
    <source>
        <dbReference type="PROSITE" id="PS50041"/>
    </source>
</evidence>
<dbReference type="PROSITE" id="PS50041">
    <property type="entry name" value="C_TYPE_LECTIN_2"/>
    <property type="match status" value="6"/>
</dbReference>
<sequence>MNFIKKIVRTEDIRGRNVWIGLLKKPGGAFGWYDNTALSYVNWATGEPAKDEDKGCVSIHPASGNWELEQCSYSRGYICKIAKVPISTTPGPSCRSGWYLRENVCYKGFFEYDSNKKSWEEARSFCRAEGGDLASFHSEAEKNWYLENLGYYYRYSVGKEPSWIGLRIPKNAANNQHTWSDGTAADYFSWEKGQPDNHNGKEKCVSMISSTGEWRDDNCAGARSWVCKAPYGATPLPSTTTPSSTDHGECGKKWSLFGDNCYFFSELWGDNSRESWFKSREYCLSNAGDLVSIHSEAEADFVTTLVSKSQHMKLWVGASNFDFEGYSWTDGSPMNYINWAKGEPNSLFGDQRCVDIYSGTDGMSAGTFNDDNCGDPLPFICKKHKSSSTPGTVATTPTIQGNCPREFQGIGNRCYKFMGEDPSERKNWTNAARACQDMGKGFTLASITNPMEQAFITSHLQAKGTDYWIGLSDYYKHHFFRWLSNEDIIYTNWGKNQPTNSWSSDDEQCVQVRAARGSIGKWADSKCSDVAAFICQTWKDAKIPTPWTPASTPAHPCKPGYRSFDGQTCYKLYTEPKMWTYAHRQCTEDKTLLAFVPDALAEANLQTFMIETQGQPVWLGLKDLGYQRFMWVNEWPLDYTNWAENEPRTGNGEACGVMRPDGKWQNSVCHDKFPFICMTTTVPAPTTVTPMPGWCPDAPEGQPWLEYGTSCFYYNSNAYENWAEANFACYKRGGHLASFANQDESDFIFGLLENEVGPRNMWIGLVRRTNSDPFEWYDGSTVDFTHWAQGEPSNNGGNENCVEYRADTGEWNDNDCSVNMGFICSTPRIIPTTSTTTVSTTLGTGPTQSSQPGGSTAASTLAPSPVVPEKQAGNKPDSTTEGVGLTGGNVVGVIILCVVIVALLAIIAYVVRKQRQQSGVLAFYSSEHADKVQLSGSRSSMENPVYDMYNSDSDKP</sequence>
<dbReference type="InParanoid" id="A0A2R2MKJ7"/>
<proteinExistence type="predicted"/>
<organism evidence="5 6">
    <name type="scientific">Lingula anatina</name>
    <name type="common">Brachiopod</name>
    <name type="synonym">Lingula unguis</name>
    <dbReference type="NCBI Taxonomy" id="7574"/>
    <lineage>
        <taxon>Eukaryota</taxon>
        <taxon>Metazoa</taxon>
        <taxon>Spiralia</taxon>
        <taxon>Lophotrochozoa</taxon>
        <taxon>Brachiopoda</taxon>
        <taxon>Linguliformea</taxon>
        <taxon>Lingulata</taxon>
        <taxon>Lingulida</taxon>
        <taxon>Linguloidea</taxon>
        <taxon>Lingulidae</taxon>
        <taxon>Lingula</taxon>
    </lineage>
</organism>
<keyword evidence="3" id="KW-0812">Transmembrane</keyword>
<dbReference type="InterPro" id="IPR016186">
    <property type="entry name" value="C-type_lectin-like/link_sf"/>
</dbReference>
<evidence type="ECO:0000256" key="2">
    <source>
        <dbReference type="SAM" id="MobiDB-lite"/>
    </source>
</evidence>
<feature type="transmembrane region" description="Helical" evidence="3">
    <location>
        <begin position="890"/>
        <end position="911"/>
    </location>
</feature>
<dbReference type="Pfam" id="PF00059">
    <property type="entry name" value="Lectin_C"/>
    <property type="match status" value="6"/>
</dbReference>
<dbReference type="SUPFAM" id="SSF56436">
    <property type="entry name" value="C-type lectin-like"/>
    <property type="match status" value="6"/>
</dbReference>
<dbReference type="AlphaFoldDB" id="A0A2R2MKJ7"/>
<dbReference type="InterPro" id="IPR016187">
    <property type="entry name" value="CTDL_fold"/>
</dbReference>
<feature type="domain" description="C-type lectin" evidence="4">
    <location>
        <begin position="565"/>
        <end position="678"/>
    </location>
</feature>
<dbReference type="InterPro" id="IPR050111">
    <property type="entry name" value="C-type_lectin/snaclec_domain"/>
</dbReference>
<gene>
    <name evidence="6" type="primary">LOC106166654</name>
</gene>
<evidence type="ECO:0000256" key="1">
    <source>
        <dbReference type="ARBA" id="ARBA00023157"/>
    </source>
</evidence>
<evidence type="ECO:0000313" key="6">
    <source>
        <dbReference type="RefSeq" id="XP_023930744.1"/>
    </source>
</evidence>
<dbReference type="InterPro" id="IPR001304">
    <property type="entry name" value="C-type_lectin-like"/>
</dbReference>
<dbReference type="InterPro" id="IPR018378">
    <property type="entry name" value="C-type_lectin_CS"/>
</dbReference>
<feature type="domain" description="C-type lectin" evidence="4">
    <location>
        <begin position="257"/>
        <end position="382"/>
    </location>
</feature>
<accession>A0A2R2MKJ7</accession>
<evidence type="ECO:0000256" key="3">
    <source>
        <dbReference type="SAM" id="Phobius"/>
    </source>
</evidence>
<keyword evidence="3" id="KW-1133">Transmembrane helix</keyword>
<dbReference type="OrthoDB" id="441660at2759"/>
<feature type="compositionally biased region" description="Low complexity" evidence="2">
    <location>
        <begin position="835"/>
        <end position="847"/>
    </location>
</feature>
<feature type="region of interest" description="Disordered" evidence="2">
    <location>
        <begin position="934"/>
        <end position="956"/>
    </location>
</feature>
<name>A0A2R2MKJ7_LINAN</name>
<feature type="domain" description="C-type lectin" evidence="4">
    <location>
        <begin position="707"/>
        <end position="825"/>
    </location>
</feature>
<dbReference type="PROSITE" id="PS00615">
    <property type="entry name" value="C_TYPE_LECTIN_1"/>
    <property type="match status" value="3"/>
</dbReference>
<dbReference type="PANTHER" id="PTHR22803">
    <property type="entry name" value="MANNOSE, PHOSPHOLIPASE, LECTIN RECEPTOR RELATED"/>
    <property type="match status" value="1"/>
</dbReference>
<dbReference type="SMART" id="SM00034">
    <property type="entry name" value="CLECT"/>
    <property type="match status" value="5"/>
</dbReference>
<keyword evidence="5" id="KW-1185">Reference proteome</keyword>
<dbReference type="GeneID" id="106166654"/>
<reference evidence="6" key="1">
    <citation type="submission" date="2025-08" db="UniProtKB">
        <authorList>
            <consortium name="RefSeq"/>
        </authorList>
    </citation>
    <scope>IDENTIFICATION</scope>
    <source>
        <tissue evidence="6">Gonads</tissue>
    </source>
</reference>
<protein>
    <submittedName>
        <fullName evidence="6">Macrophage mannose receptor 1-like</fullName>
    </submittedName>
</protein>
<feature type="compositionally biased region" description="Polar residues" evidence="2">
    <location>
        <begin position="848"/>
        <end position="862"/>
    </location>
</feature>
<dbReference type="CDD" id="cd00037">
    <property type="entry name" value="CLECT"/>
    <property type="match status" value="5"/>
</dbReference>